<feature type="transmembrane region" description="Helical" evidence="1">
    <location>
        <begin position="64"/>
        <end position="84"/>
    </location>
</feature>
<proteinExistence type="predicted"/>
<name>A0ABX0LHF7_9BURK</name>
<comment type="caution">
    <text evidence="2">The sequence shown here is derived from an EMBL/GenBank/DDBJ whole genome shotgun (WGS) entry which is preliminary data.</text>
</comment>
<dbReference type="EMBL" id="VUYU01000005">
    <property type="protein sequence ID" value="NHZ33702.1"/>
    <property type="molecule type" value="Genomic_DNA"/>
</dbReference>
<protein>
    <submittedName>
        <fullName evidence="2">Uncharacterized protein</fullName>
    </submittedName>
</protein>
<keyword evidence="1" id="KW-0812">Transmembrane</keyword>
<organism evidence="2 3">
    <name type="scientific">Massilia rubra</name>
    <dbReference type="NCBI Taxonomy" id="2607910"/>
    <lineage>
        <taxon>Bacteria</taxon>
        <taxon>Pseudomonadati</taxon>
        <taxon>Pseudomonadota</taxon>
        <taxon>Betaproteobacteria</taxon>
        <taxon>Burkholderiales</taxon>
        <taxon>Oxalobacteraceae</taxon>
        <taxon>Telluria group</taxon>
        <taxon>Massilia</taxon>
    </lineage>
</organism>
<accession>A0ABX0LHF7</accession>
<evidence type="ECO:0000256" key="1">
    <source>
        <dbReference type="SAM" id="Phobius"/>
    </source>
</evidence>
<keyword evidence="1" id="KW-0472">Membrane</keyword>
<evidence type="ECO:0000313" key="2">
    <source>
        <dbReference type="EMBL" id="NHZ33702.1"/>
    </source>
</evidence>
<dbReference type="RefSeq" id="WP_167223584.1">
    <property type="nucleotide sequence ID" value="NZ_VUYU01000005.1"/>
</dbReference>
<reference evidence="2 3" key="1">
    <citation type="submission" date="2019-09" db="EMBL/GenBank/DDBJ databases">
        <title>Taxonomy of Antarctic Massilia spp.: description of Massilia rubra sp. nov., Massilia aquatica sp. nov., Massilia mucilaginosa sp. nov., Massilia frigida sp. nov. isolated from streams, lakes and regoliths.</title>
        <authorList>
            <person name="Holochova P."/>
            <person name="Sedlacek I."/>
            <person name="Kralova S."/>
            <person name="Maslanova I."/>
            <person name="Busse H.-J."/>
            <person name="Stankova E."/>
            <person name="Vrbovska V."/>
            <person name="Kovarovic V."/>
            <person name="Bartak M."/>
            <person name="Svec P."/>
            <person name="Pantucek R."/>
        </authorList>
    </citation>
    <scope>NUCLEOTIDE SEQUENCE [LARGE SCALE GENOMIC DNA]</scope>
    <source>
        <strain evidence="2 3">CCM 8692</strain>
    </source>
</reference>
<feature type="transmembrane region" description="Helical" evidence="1">
    <location>
        <begin position="33"/>
        <end position="52"/>
    </location>
</feature>
<keyword evidence="1" id="KW-1133">Transmembrane helix</keyword>
<keyword evidence="3" id="KW-1185">Reference proteome</keyword>
<dbReference type="PROSITE" id="PS51257">
    <property type="entry name" value="PROKAR_LIPOPROTEIN"/>
    <property type="match status" value="1"/>
</dbReference>
<gene>
    <name evidence="2" type="ORF">F0185_08880</name>
</gene>
<sequence length="94" mass="9876">MIRRLVVVASHLLLVVGVTFACAGGAGRSWQRALLIVPALVSLAPLPLAMMADLKGQASMAKTLLLSVVLALPVSVVLLLVLLLCRRLDGAGWH</sequence>
<dbReference type="Proteomes" id="UP000785613">
    <property type="component" value="Unassembled WGS sequence"/>
</dbReference>
<evidence type="ECO:0000313" key="3">
    <source>
        <dbReference type="Proteomes" id="UP000785613"/>
    </source>
</evidence>